<name>A0ABS3YT24_9BACT</name>
<evidence type="ECO:0000313" key="6">
    <source>
        <dbReference type="Proteomes" id="UP000677244"/>
    </source>
</evidence>
<organism evidence="5 6">
    <name type="scientific">Niastella soli</name>
    <dbReference type="NCBI Taxonomy" id="2821487"/>
    <lineage>
        <taxon>Bacteria</taxon>
        <taxon>Pseudomonadati</taxon>
        <taxon>Bacteroidota</taxon>
        <taxon>Chitinophagia</taxon>
        <taxon>Chitinophagales</taxon>
        <taxon>Chitinophagaceae</taxon>
        <taxon>Niastella</taxon>
    </lineage>
</organism>
<keyword evidence="4" id="KW-0671">Queuosine biosynthesis</keyword>
<dbReference type="Gene3D" id="2.40.10.240">
    <property type="entry name" value="QueA-like"/>
    <property type="match status" value="1"/>
</dbReference>
<accession>A0ABS3YT24</accession>
<proteinExistence type="predicted"/>
<dbReference type="InterPro" id="IPR042118">
    <property type="entry name" value="QueA_dom1"/>
</dbReference>
<keyword evidence="6" id="KW-1185">Reference proteome</keyword>
<dbReference type="PANTHER" id="PTHR30307">
    <property type="entry name" value="S-ADENOSYLMETHIONINE:TRNA RIBOSYLTRANSFERASE-ISOMERASE"/>
    <property type="match status" value="1"/>
</dbReference>
<dbReference type="PANTHER" id="PTHR30307:SF0">
    <property type="entry name" value="S-ADENOSYLMETHIONINE:TRNA RIBOSYLTRANSFERASE-ISOMERASE"/>
    <property type="match status" value="1"/>
</dbReference>
<dbReference type="InterPro" id="IPR042119">
    <property type="entry name" value="QueA_dom2"/>
</dbReference>
<dbReference type="RefSeq" id="WP_209138766.1">
    <property type="nucleotide sequence ID" value="NZ_JAGHKO010000001.1"/>
</dbReference>
<dbReference type="SUPFAM" id="SSF111337">
    <property type="entry name" value="QueA-like"/>
    <property type="match status" value="1"/>
</dbReference>
<gene>
    <name evidence="5" type="ORF">J7I42_10665</name>
</gene>
<dbReference type="InterPro" id="IPR003699">
    <property type="entry name" value="QueA"/>
</dbReference>
<protein>
    <submittedName>
        <fullName evidence="5">S-adenosylmethionine:tRNA ribosyltransferase-isomerase</fullName>
    </submittedName>
</protein>
<keyword evidence="1" id="KW-0963">Cytoplasm</keyword>
<dbReference type="Gene3D" id="3.40.1780.10">
    <property type="entry name" value="QueA-like"/>
    <property type="match status" value="1"/>
</dbReference>
<keyword evidence="2" id="KW-0808">Transferase</keyword>
<keyword evidence="3" id="KW-0949">S-adenosyl-L-methionine</keyword>
<evidence type="ECO:0000256" key="1">
    <source>
        <dbReference type="ARBA" id="ARBA00022490"/>
    </source>
</evidence>
<evidence type="ECO:0000256" key="3">
    <source>
        <dbReference type="ARBA" id="ARBA00022691"/>
    </source>
</evidence>
<evidence type="ECO:0000256" key="2">
    <source>
        <dbReference type="ARBA" id="ARBA00022679"/>
    </source>
</evidence>
<dbReference type="Pfam" id="PF02547">
    <property type="entry name" value="Queuosine_synth"/>
    <property type="match status" value="1"/>
</dbReference>
<dbReference type="EMBL" id="JAGHKO010000001">
    <property type="protein sequence ID" value="MBO9200727.1"/>
    <property type="molecule type" value="Genomic_DNA"/>
</dbReference>
<evidence type="ECO:0000256" key="4">
    <source>
        <dbReference type="ARBA" id="ARBA00022785"/>
    </source>
</evidence>
<evidence type="ECO:0000313" key="5">
    <source>
        <dbReference type="EMBL" id="MBO9200727.1"/>
    </source>
</evidence>
<sequence length="414" mass="47155">MAAYTMHPKDLSVHDFTYELPEQKIARYPLPERDSSRLLIYKEGNIQESIYRDIYQQLPSDSLLIFNNTKVVAARLLFQKPTGAVVEIFCLEPPPQYADMTTAMTQKGRVTWICLIGGASKWKPGQVLEKKMTWNDQEIVLQARYLGKEKDSFAIELSWSPESLTFAEVLHVAGNIPLPPYIKREVEQADSDRYQTIYAHTEGSVAAPTAGLHFTDAVFEQLDRKQIHREYVTLHVGAGTFKPVKSDTMNDHPMHAEFIDVSTSTITCLLKYLDKHITVVGTTSLRTIESLYWLGMKTVRQPELPLEELVVDQWDPYAGDGTPLPARTALESLLKYMQSHNLDRLITKTSLLIAPGYTFQIPRALVTNFHQPQSTLLLLVAAFVGNDWRKIYTYALENEFRFLSYGDGCLLFRN</sequence>
<dbReference type="InterPro" id="IPR036100">
    <property type="entry name" value="QueA_sf"/>
</dbReference>
<comment type="caution">
    <text evidence="5">The sequence shown here is derived from an EMBL/GenBank/DDBJ whole genome shotgun (WGS) entry which is preliminary data.</text>
</comment>
<reference evidence="5 6" key="1">
    <citation type="submission" date="2021-03" db="EMBL/GenBank/DDBJ databases">
        <title>Assistant Professor.</title>
        <authorList>
            <person name="Huq M.A."/>
        </authorList>
    </citation>
    <scope>NUCLEOTIDE SEQUENCE [LARGE SCALE GENOMIC DNA]</scope>
    <source>
        <strain evidence="5 6">MAH-29</strain>
    </source>
</reference>
<dbReference type="Proteomes" id="UP000677244">
    <property type="component" value="Unassembled WGS sequence"/>
</dbReference>